<keyword evidence="2" id="KW-1133">Transmembrane helix</keyword>
<dbReference type="STRING" id="425104.Ssed_2854"/>
<feature type="transmembrane region" description="Helical" evidence="2">
    <location>
        <begin position="96"/>
        <end position="129"/>
    </location>
</feature>
<dbReference type="PANTHER" id="PTHR35813">
    <property type="entry name" value="INNER MEMBRANE PROTEIN YBAN"/>
    <property type="match status" value="1"/>
</dbReference>
<dbReference type="GO" id="GO:0005886">
    <property type="term" value="C:plasma membrane"/>
    <property type="evidence" value="ECO:0007669"/>
    <property type="project" value="UniProtKB-SubCell"/>
</dbReference>
<evidence type="ECO:0000313" key="3">
    <source>
        <dbReference type="EMBL" id="ABV37461.1"/>
    </source>
</evidence>
<keyword evidence="1" id="KW-1003">Cell membrane</keyword>
<dbReference type="KEGG" id="sse:Ssed_2854"/>
<protein>
    <recommendedName>
        <fullName evidence="1">Inner membrane protein</fullName>
    </recommendedName>
</protein>
<name>A8FX88_SHESH</name>
<keyword evidence="1" id="KW-0997">Cell inner membrane</keyword>
<dbReference type="AlphaFoldDB" id="A8FX88"/>
<keyword evidence="4" id="KW-1185">Reference proteome</keyword>
<feature type="transmembrane region" description="Helical" evidence="2">
    <location>
        <begin position="24"/>
        <end position="44"/>
    </location>
</feature>
<keyword evidence="1 2" id="KW-0472">Membrane</keyword>
<evidence type="ECO:0000313" key="4">
    <source>
        <dbReference type="Proteomes" id="UP000002015"/>
    </source>
</evidence>
<dbReference type="Pfam" id="PF04304">
    <property type="entry name" value="DUF454"/>
    <property type="match status" value="1"/>
</dbReference>
<accession>A8FX88</accession>
<sequence length="139" mass="15826">MKHSGIMAVHYRFQRNKMALKRGVYLICGLCSLALGLLGIPLPILPTVPFILLAAFCFARSSDSLYQWLMEHPWFSDALKHWESERAIRKGLKRKAYIVSGLSFALSIAIVPLVWVKFMLVFFAIALGVYLRNIPELED</sequence>
<keyword evidence="2" id="KW-0812">Transmembrane</keyword>
<gene>
    <name evidence="3" type="ordered locus">Ssed_2854</name>
</gene>
<dbReference type="eggNOG" id="COG2832">
    <property type="taxonomic scope" value="Bacteria"/>
</dbReference>
<dbReference type="Proteomes" id="UP000002015">
    <property type="component" value="Chromosome"/>
</dbReference>
<dbReference type="HOGENOM" id="CLU_113299_1_0_6"/>
<proteinExistence type="predicted"/>
<organism evidence="3 4">
    <name type="scientific">Shewanella sediminis (strain HAW-EB3)</name>
    <dbReference type="NCBI Taxonomy" id="425104"/>
    <lineage>
        <taxon>Bacteria</taxon>
        <taxon>Pseudomonadati</taxon>
        <taxon>Pseudomonadota</taxon>
        <taxon>Gammaproteobacteria</taxon>
        <taxon>Alteromonadales</taxon>
        <taxon>Shewanellaceae</taxon>
        <taxon>Shewanella</taxon>
    </lineage>
</organism>
<dbReference type="InterPro" id="IPR007401">
    <property type="entry name" value="DUF454"/>
</dbReference>
<evidence type="ECO:0000256" key="1">
    <source>
        <dbReference type="PIRNR" id="PIRNR016789"/>
    </source>
</evidence>
<comment type="subcellular location">
    <subcellularLocation>
        <location evidence="1">Cell inner membrane</location>
        <topology evidence="1">Multi-pass membrane protein</topology>
    </subcellularLocation>
</comment>
<evidence type="ECO:0000256" key="2">
    <source>
        <dbReference type="SAM" id="Phobius"/>
    </source>
</evidence>
<dbReference type="PANTHER" id="PTHR35813:SF1">
    <property type="entry name" value="INNER MEMBRANE PROTEIN YBAN"/>
    <property type="match status" value="1"/>
</dbReference>
<dbReference type="EMBL" id="CP000821">
    <property type="protein sequence ID" value="ABV37461.1"/>
    <property type="molecule type" value="Genomic_DNA"/>
</dbReference>
<reference evidence="3 4" key="1">
    <citation type="submission" date="2007-08" db="EMBL/GenBank/DDBJ databases">
        <title>Complete sequence of Shewanella sediminis HAW-EB3.</title>
        <authorList>
            <consortium name="US DOE Joint Genome Institute"/>
            <person name="Copeland A."/>
            <person name="Lucas S."/>
            <person name="Lapidus A."/>
            <person name="Barry K."/>
            <person name="Glavina del Rio T."/>
            <person name="Dalin E."/>
            <person name="Tice H."/>
            <person name="Pitluck S."/>
            <person name="Chertkov O."/>
            <person name="Brettin T."/>
            <person name="Bruce D."/>
            <person name="Detter J.C."/>
            <person name="Han C."/>
            <person name="Schmutz J."/>
            <person name="Larimer F."/>
            <person name="Land M."/>
            <person name="Hauser L."/>
            <person name="Kyrpides N."/>
            <person name="Kim E."/>
            <person name="Zhao J.-S."/>
            <person name="Richardson P."/>
        </authorList>
    </citation>
    <scope>NUCLEOTIDE SEQUENCE [LARGE SCALE GENOMIC DNA]</scope>
    <source>
        <strain evidence="3 4">HAW-EB3</strain>
    </source>
</reference>
<dbReference type="PIRSF" id="PIRSF016789">
    <property type="entry name" value="DUF454"/>
    <property type="match status" value="1"/>
</dbReference>